<accession>A0A0R3RB66</accession>
<evidence type="ECO:0000313" key="4">
    <source>
        <dbReference type="Proteomes" id="UP000280834"/>
    </source>
</evidence>
<keyword evidence="2" id="KW-0812">Transmembrane</keyword>
<reference evidence="3 4" key="2">
    <citation type="submission" date="2018-11" db="EMBL/GenBank/DDBJ databases">
        <authorList>
            <consortium name="Pathogen Informatics"/>
        </authorList>
    </citation>
    <scope>NUCLEOTIDE SEQUENCE [LARGE SCALE GENOMIC DNA]</scope>
</reference>
<keyword evidence="2" id="KW-0472">Membrane</keyword>
<name>A0A0R3RB66_9BILA</name>
<keyword evidence="4" id="KW-1185">Reference proteome</keyword>
<evidence type="ECO:0000256" key="1">
    <source>
        <dbReference type="SAM" id="MobiDB-lite"/>
    </source>
</evidence>
<dbReference type="Proteomes" id="UP000280834">
    <property type="component" value="Unassembled WGS sequence"/>
</dbReference>
<dbReference type="EMBL" id="UZAG01022303">
    <property type="protein sequence ID" value="VDO53203.1"/>
    <property type="molecule type" value="Genomic_DNA"/>
</dbReference>
<keyword evidence="2" id="KW-1133">Transmembrane helix</keyword>
<dbReference type="AlphaFoldDB" id="A0A0R3RB66"/>
<gene>
    <name evidence="3" type="ORF">BTMF_LOCUS15252</name>
</gene>
<feature type="compositionally biased region" description="Polar residues" evidence="1">
    <location>
        <begin position="1"/>
        <end position="17"/>
    </location>
</feature>
<proteinExistence type="predicted"/>
<protein>
    <submittedName>
        <fullName evidence="3 5">Uncharacterized protein</fullName>
    </submittedName>
</protein>
<reference evidence="5" key="1">
    <citation type="submission" date="2017-02" db="UniProtKB">
        <authorList>
            <consortium name="WormBaseParasite"/>
        </authorList>
    </citation>
    <scope>IDENTIFICATION</scope>
</reference>
<evidence type="ECO:0000256" key="2">
    <source>
        <dbReference type="SAM" id="Phobius"/>
    </source>
</evidence>
<feature type="region of interest" description="Disordered" evidence="1">
    <location>
        <begin position="1"/>
        <end position="26"/>
    </location>
</feature>
<organism evidence="5">
    <name type="scientific">Brugia timori</name>
    <dbReference type="NCBI Taxonomy" id="42155"/>
    <lineage>
        <taxon>Eukaryota</taxon>
        <taxon>Metazoa</taxon>
        <taxon>Ecdysozoa</taxon>
        <taxon>Nematoda</taxon>
        <taxon>Chromadorea</taxon>
        <taxon>Rhabditida</taxon>
        <taxon>Spirurina</taxon>
        <taxon>Spiruromorpha</taxon>
        <taxon>Filarioidea</taxon>
        <taxon>Onchocercidae</taxon>
        <taxon>Brugia</taxon>
    </lineage>
</organism>
<feature type="transmembrane region" description="Helical" evidence="2">
    <location>
        <begin position="36"/>
        <end position="56"/>
    </location>
</feature>
<evidence type="ECO:0000313" key="5">
    <source>
        <dbReference type="WBParaSite" id="BTMF_0001728501-mRNA-1"/>
    </source>
</evidence>
<sequence>MSTITSETRSGLSSNGQRPGPGRSSYELFNRSNDDIHFTIVIIIGVIGESISTYYYR</sequence>
<evidence type="ECO:0000313" key="3">
    <source>
        <dbReference type="EMBL" id="VDO53203.1"/>
    </source>
</evidence>
<dbReference type="WBParaSite" id="BTMF_0001728501-mRNA-1">
    <property type="protein sequence ID" value="BTMF_0001728501-mRNA-1"/>
    <property type="gene ID" value="BTMF_0001728501"/>
</dbReference>